<comment type="caution">
    <text evidence="1">The sequence shown here is derived from an EMBL/GenBank/DDBJ whole genome shotgun (WGS) entry which is preliminary data.</text>
</comment>
<gene>
    <name evidence="1" type="ORF">CUJ86_05625</name>
</gene>
<dbReference type="AlphaFoldDB" id="A0A483CU13"/>
<reference evidence="1 2" key="1">
    <citation type="submission" date="2017-11" db="EMBL/GenBank/DDBJ databases">
        <title>Isolation and Characterization of Methanofollis Species from Methane Seep Offshore SW Taiwan.</title>
        <authorList>
            <person name="Teng N.-H."/>
            <person name="Lai M.-C."/>
            <person name="Chen S.-C."/>
        </authorList>
    </citation>
    <scope>NUCLEOTIDE SEQUENCE [LARGE SCALE GENOMIC DNA]</scope>
    <source>
        <strain evidence="1 2">FWC-SCC2</strain>
    </source>
</reference>
<dbReference type="RefSeq" id="WP_130646579.1">
    <property type="nucleotide sequence ID" value="NZ_PGCL01000002.1"/>
</dbReference>
<protein>
    <submittedName>
        <fullName evidence="1">Uncharacterized protein</fullName>
    </submittedName>
</protein>
<evidence type="ECO:0000313" key="2">
    <source>
        <dbReference type="Proteomes" id="UP000292580"/>
    </source>
</evidence>
<dbReference type="EMBL" id="PGCL01000002">
    <property type="protein sequence ID" value="TAJ44774.1"/>
    <property type="molecule type" value="Genomic_DNA"/>
</dbReference>
<name>A0A483CU13_9EURY</name>
<evidence type="ECO:0000313" key="1">
    <source>
        <dbReference type="EMBL" id="TAJ44774.1"/>
    </source>
</evidence>
<dbReference type="OrthoDB" id="109387at2157"/>
<accession>A0A483CU13</accession>
<proteinExistence type="predicted"/>
<sequence>MPERSCALAIISIPDVVYPVPMTDGDEERPPVPATVLGFERSVRLNTYEQGEVVAIFSSAGEHIRTYCGHGWAVIPEDDRPLIAGQILSHNHPGDTAFSKNDLAMAADYRLREIRVVGASARWTMRPGRRGWPAPGAIRGRYGGLERSAGIADAVEGRLLSMSVSFSPAERYAVSLRIRSELCCKKIADEFGLVFRIERWQRE</sequence>
<organism evidence="1 2">
    <name type="scientific">Methanofollis fontis</name>
    <dbReference type="NCBI Taxonomy" id="2052832"/>
    <lineage>
        <taxon>Archaea</taxon>
        <taxon>Methanobacteriati</taxon>
        <taxon>Methanobacteriota</taxon>
        <taxon>Stenosarchaea group</taxon>
        <taxon>Methanomicrobia</taxon>
        <taxon>Methanomicrobiales</taxon>
        <taxon>Methanomicrobiaceae</taxon>
        <taxon>Methanofollis</taxon>
    </lineage>
</organism>
<keyword evidence="2" id="KW-1185">Reference proteome</keyword>
<dbReference type="Proteomes" id="UP000292580">
    <property type="component" value="Unassembled WGS sequence"/>
</dbReference>